<name>A0A2T5XX64_9FLAO</name>
<dbReference type="GeneID" id="84580061"/>
<evidence type="ECO:0000313" key="1">
    <source>
        <dbReference type="EMBL" id="PTX08043.1"/>
    </source>
</evidence>
<dbReference type="EMBL" id="QBKG01000002">
    <property type="protein sequence ID" value="PTX08043.1"/>
    <property type="molecule type" value="Genomic_DNA"/>
</dbReference>
<proteinExistence type="predicted"/>
<reference evidence="1 2" key="1">
    <citation type="submission" date="2018-04" db="EMBL/GenBank/DDBJ databases">
        <title>Genomic Encyclopedia of Archaeal and Bacterial Type Strains, Phase II (KMG-II): from individual species to whole genera.</title>
        <authorList>
            <person name="Goeker M."/>
        </authorList>
    </citation>
    <scope>NUCLEOTIDE SEQUENCE [LARGE SCALE GENOMIC DNA]</scope>
    <source>
        <strain evidence="1 2">DSM 22902</strain>
    </source>
</reference>
<protein>
    <recommendedName>
        <fullName evidence="3">Toxin-antitoxin system protein</fullName>
    </recommendedName>
</protein>
<dbReference type="RefSeq" id="WP_107781295.1">
    <property type="nucleotide sequence ID" value="NZ_QBKG01000002.1"/>
</dbReference>
<comment type="caution">
    <text evidence="1">The sequence shown here is derived from an EMBL/GenBank/DDBJ whole genome shotgun (WGS) entry which is preliminary data.</text>
</comment>
<dbReference type="AlphaFoldDB" id="A0A2T5XX64"/>
<sequence length="497" mass="56364">MKLYTKPLLITAAVLSMVGCSKSDTDGRFSDTPQSHIDTPNKATLSTAQELKWQFTNTDEWLNASQGENADVSQTSVENNSEAEDGKVIKIYTEANTQQRKKLKSKKQYGAGLYTWRTYISDLGVTERVSIGSWLWNSDKHELDFEVGSGTAKERETLATADDEVIAYITSQNNPFVQQKVKIKKNAWHTFKIDLQLVGDKYFATWLIDDVKCAAQQLNYGQEHPFHIFCSTENLKFIGDNWPYQDHYGLWDYVSYTPYPYAITPVEPTTQVNPIDETPEPDKGEVKRWTFNTFPHDWIASTNVGSNGVGYNKIQNGKLVLSVDNYCGDAKIRYKNAVGYGKYTWSVKLPQLIGITEATNFQIGGTLYTTNEDNGAHCLTMMAWYGNESDRTRLGAKAGQYLLRLYSEIPGYEAYVAVLDPDKEYKFTIELKKAADKYVIVYYLDGRPLKSLQASYGAELVKFDFIISAEANKGWMKKKPLSSRLDASFNFIEYTAY</sequence>
<evidence type="ECO:0008006" key="3">
    <source>
        <dbReference type="Google" id="ProtNLM"/>
    </source>
</evidence>
<dbReference type="PROSITE" id="PS51257">
    <property type="entry name" value="PROKAR_LIPOPROTEIN"/>
    <property type="match status" value="1"/>
</dbReference>
<accession>A0A2T5XX64</accession>
<organism evidence="1 2">
    <name type="scientific">Capnocytophaga leadbetteri</name>
    <dbReference type="NCBI Taxonomy" id="327575"/>
    <lineage>
        <taxon>Bacteria</taxon>
        <taxon>Pseudomonadati</taxon>
        <taxon>Bacteroidota</taxon>
        <taxon>Flavobacteriia</taxon>
        <taxon>Flavobacteriales</taxon>
        <taxon>Flavobacteriaceae</taxon>
        <taxon>Capnocytophaga</taxon>
    </lineage>
</organism>
<gene>
    <name evidence="1" type="ORF">C8P65_10285</name>
</gene>
<evidence type="ECO:0000313" key="2">
    <source>
        <dbReference type="Proteomes" id="UP000243985"/>
    </source>
</evidence>
<dbReference type="Proteomes" id="UP000243985">
    <property type="component" value="Unassembled WGS sequence"/>
</dbReference>